<evidence type="ECO:0000256" key="5">
    <source>
        <dbReference type="ARBA" id="ARBA00023136"/>
    </source>
</evidence>
<dbReference type="EMBL" id="JBFMKM010000016">
    <property type="protein sequence ID" value="KAL1297034.1"/>
    <property type="molecule type" value="Genomic_DNA"/>
</dbReference>
<dbReference type="SUPFAM" id="SSF103473">
    <property type="entry name" value="MFS general substrate transporter"/>
    <property type="match status" value="1"/>
</dbReference>
<feature type="transmembrane region" description="Helical" evidence="6">
    <location>
        <begin position="19"/>
        <end position="36"/>
    </location>
</feature>
<dbReference type="PROSITE" id="PS50850">
    <property type="entry name" value="MFS"/>
    <property type="match status" value="1"/>
</dbReference>
<reference evidence="8 9" key="1">
    <citation type="submission" date="2024-07" db="EMBL/GenBank/DDBJ databases">
        <title>Draft sequence of the Neodothiora populina.</title>
        <authorList>
            <person name="Drown D.D."/>
            <person name="Schuette U.S."/>
            <person name="Buechlein A.B."/>
            <person name="Rusch D.R."/>
            <person name="Winton L.W."/>
            <person name="Adams G.A."/>
        </authorList>
    </citation>
    <scope>NUCLEOTIDE SEQUENCE [LARGE SCALE GENOMIC DNA]</scope>
    <source>
        <strain evidence="8 9">CPC 39397</strain>
    </source>
</reference>
<dbReference type="GeneID" id="95978325"/>
<evidence type="ECO:0000256" key="1">
    <source>
        <dbReference type="ARBA" id="ARBA00004141"/>
    </source>
</evidence>
<evidence type="ECO:0000256" key="2">
    <source>
        <dbReference type="ARBA" id="ARBA00022448"/>
    </source>
</evidence>
<protein>
    <recommendedName>
        <fullName evidence="7">Major facilitator superfamily (MFS) profile domain-containing protein</fullName>
    </recommendedName>
</protein>
<feature type="transmembrane region" description="Helical" evidence="6">
    <location>
        <begin position="90"/>
        <end position="108"/>
    </location>
</feature>
<evidence type="ECO:0000259" key="7">
    <source>
        <dbReference type="PROSITE" id="PS50850"/>
    </source>
</evidence>
<keyword evidence="2" id="KW-0813">Transport</keyword>
<keyword evidence="4 6" id="KW-1133">Transmembrane helix</keyword>
<sequence>MVTLSPHQHRVNRRTIAKLDYILLPFLSLLFLLNHLDKSNVGNAEAAHFTQDLGLPPTALNRSVACFWAVFVAVQPLGAALGRRYGMARWVPACMALWGVCTALHVAVRHEWQLITLRVLVAILEAGFYPTTVSYLSLFYTRYEFAKRLGIFYGQSALAGAMGGLLSWAVFKSFPGDASGSYPTPELATTAHRRWKSWEVLFMIEGTLTIVVALIGFVWLPHSAGTAWFFTEEEADWAEARIAHDRNASTLWHPHTKDGNEGDIDQSTIISDADDEDDRLLSDIASVHSLRSKSAASVASVKSLTADAGLSRLDVFSAILDWKIWFLLVCNILSAIPTTAFAVFLPLVIKGLTAGDEAMAPARANLFAIPPFSAVP</sequence>
<keyword evidence="5 6" id="KW-0472">Membrane</keyword>
<organism evidence="8 9">
    <name type="scientific">Neodothiora populina</name>
    <dbReference type="NCBI Taxonomy" id="2781224"/>
    <lineage>
        <taxon>Eukaryota</taxon>
        <taxon>Fungi</taxon>
        <taxon>Dikarya</taxon>
        <taxon>Ascomycota</taxon>
        <taxon>Pezizomycotina</taxon>
        <taxon>Dothideomycetes</taxon>
        <taxon>Dothideomycetidae</taxon>
        <taxon>Dothideales</taxon>
        <taxon>Dothioraceae</taxon>
        <taxon>Neodothiora</taxon>
    </lineage>
</organism>
<evidence type="ECO:0000313" key="9">
    <source>
        <dbReference type="Proteomes" id="UP001562354"/>
    </source>
</evidence>
<feature type="transmembrane region" description="Helical" evidence="6">
    <location>
        <begin position="59"/>
        <end position="78"/>
    </location>
</feature>
<dbReference type="InterPro" id="IPR020846">
    <property type="entry name" value="MFS_dom"/>
</dbReference>
<dbReference type="RefSeq" id="XP_069196716.1">
    <property type="nucleotide sequence ID" value="XM_069344298.1"/>
</dbReference>
<dbReference type="Pfam" id="PF07690">
    <property type="entry name" value="MFS_1"/>
    <property type="match status" value="1"/>
</dbReference>
<name>A0ABR3P2Z2_9PEZI</name>
<proteinExistence type="predicted"/>
<evidence type="ECO:0000256" key="3">
    <source>
        <dbReference type="ARBA" id="ARBA00022692"/>
    </source>
</evidence>
<dbReference type="PANTHER" id="PTHR43791:SF21">
    <property type="entry name" value="MAJOR FACILITATOR SUPERFAMILY (MFS) PROFILE DOMAIN-CONTAINING PROTEIN"/>
    <property type="match status" value="1"/>
</dbReference>
<evidence type="ECO:0000256" key="4">
    <source>
        <dbReference type="ARBA" id="ARBA00022989"/>
    </source>
</evidence>
<keyword evidence="9" id="KW-1185">Reference proteome</keyword>
<dbReference type="Gene3D" id="1.20.1250.20">
    <property type="entry name" value="MFS general substrate transporter like domains"/>
    <property type="match status" value="1"/>
</dbReference>
<feature type="transmembrane region" description="Helical" evidence="6">
    <location>
        <begin position="200"/>
        <end position="220"/>
    </location>
</feature>
<accession>A0ABR3P2Z2</accession>
<comment type="caution">
    <text evidence="8">The sequence shown here is derived from an EMBL/GenBank/DDBJ whole genome shotgun (WGS) entry which is preliminary data.</text>
</comment>
<dbReference type="PANTHER" id="PTHR43791">
    <property type="entry name" value="PERMEASE-RELATED"/>
    <property type="match status" value="1"/>
</dbReference>
<keyword evidence="3 6" id="KW-0812">Transmembrane</keyword>
<dbReference type="InterPro" id="IPR011701">
    <property type="entry name" value="MFS"/>
</dbReference>
<feature type="transmembrane region" description="Helical" evidence="6">
    <location>
        <begin position="324"/>
        <end position="349"/>
    </location>
</feature>
<gene>
    <name evidence="8" type="ORF">AAFC00_004625</name>
</gene>
<dbReference type="Proteomes" id="UP001562354">
    <property type="component" value="Unassembled WGS sequence"/>
</dbReference>
<comment type="subcellular location">
    <subcellularLocation>
        <location evidence="1">Membrane</location>
        <topology evidence="1">Multi-pass membrane protein</topology>
    </subcellularLocation>
</comment>
<feature type="transmembrane region" description="Helical" evidence="6">
    <location>
        <begin position="150"/>
        <end position="171"/>
    </location>
</feature>
<feature type="domain" description="Major facilitator superfamily (MFS) profile" evidence="7">
    <location>
        <begin position="23"/>
        <end position="376"/>
    </location>
</feature>
<dbReference type="InterPro" id="IPR036259">
    <property type="entry name" value="MFS_trans_sf"/>
</dbReference>
<feature type="transmembrane region" description="Helical" evidence="6">
    <location>
        <begin position="114"/>
        <end position="138"/>
    </location>
</feature>
<evidence type="ECO:0000313" key="8">
    <source>
        <dbReference type="EMBL" id="KAL1297034.1"/>
    </source>
</evidence>
<evidence type="ECO:0000256" key="6">
    <source>
        <dbReference type="SAM" id="Phobius"/>
    </source>
</evidence>